<dbReference type="Proteomes" id="UP000533598">
    <property type="component" value="Unassembled WGS sequence"/>
</dbReference>
<proteinExistence type="predicted"/>
<sequence length="107" mass="11432">MHTQGNGGDVVSVNFSQLANSSESLSNRANALERHMHELDGSLAYLRNTWYQSGSAAGAQAQQAENDLRAAIGEMVAVIRNFSANTGKAMTDQMAMERTNANLFPGG</sequence>
<protein>
    <submittedName>
        <fullName evidence="1">Conjugal transfer/entry exclusion protein</fullName>
    </submittedName>
</protein>
<dbReference type="Gene3D" id="1.10.287.1060">
    <property type="entry name" value="ESAT-6-like"/>
    <property type="match status" value="1"/>
</dbReference>
<organism evidence="1 2">
    <name type="scientific">Crossiella cryophila</name>
    <dbReference type="NCBI Taxonomy" id="43355"/>
    <lineage>
        <taxon>Bacteria</taxon>
        <taxon>Bacillati</taxon>
        <taxon>Actinomycetota</taxon>
        <taxon>Actinomycetes</taxon>
        <taxon>Pseudonocardiales</taxon>
        <taxon>Pseudonocardiaceae</taxon>
        <taxon>Crossiella</taxon>
    </lineage>
</organism>
<comment type="caution">
    <text evidence="1">The sequence shown here is derived from an EMBL/GenBank/DDBJ whole genome shotgun (WGS) entry which is preliminary data.</text>
</comment>
<dbReference type="AlphaFoldDB" id="A0A7W7CDD8"/>
<dbReference type="EMBL" id="JACHMH010000001">
    <property type="protein sequence ID" value="MBB4679076.1"/>
    <property type="molecule type" value="Genomic_DNA"/>
</dbReference>
<evidence type="ECO:0000313" key="2">
    <source>
        <dbReference type="Proteomes" id="UP000533598"/>
    </source>
</evidence>
<accession>A0A7W7CDD8</accession>
<dbReference type="SUPFAM" id="SSF140453">
    <property type="entry name" value="EsxAB dimer-like"/>
    <property type="match status" value="1"/>
</dbReference>
<dbReference type="InterPro" id="IPR036689">
    <property type="entry name" value="ESAT-6-like_sf"/>
</dbReference>
<name>A0A7W7CDD8_9PSEU</name>
<gene>
    <name evidence="1" type="ORF">HNR67_005194</name>
</gene>
<reference evidence="1 2" key="1">
    <citation type="submission" date="2020-08" db="EMBL/GenBank/DDBJ databases">
        <title>Sequencing the genomes of 1000 actinobacteria strains.</title>
        <authorList>
            <person name="Klenk H.-P."/>
        </authorList>
    </citation>
    <scope>NUCLEOTIDE SEQUENCE [LARGE SCALE GENOMIC DNA]</scope>
    <source>
        <strain evidence="1 2">DSM 44230</strain>
    </source>
</reference>
<evidence type="ECO:0000313" key="1">
    <source>
        <dbReference type="EMBL" id="MBB4679076.1"/>
    </source>
</evidence>
<keyword evidence="2" id="KW-1185">Reference proteome</keyword>